<organism evidence="6 7">
    <name type="scientific">Paramarasmius palmivorus</name>
    <dbReference type="NCBI Taxonomy" id="297713"/>
    <lineage>
        <taxon>Eukaryota</taxon>
        <taxon>Fungi</taxon>
        <taxon>Dikarya</taxon>
        <taxon>Basidiomycota</taxon>
        <taxon>Agaricomycotina</taxon>
        <taxon>Agaricomycetes</taxon>
        <taxon>Agaricomycetidae</taxon>
        <taxon>Agaricales</taxon>
        <taxon>Marasmiineae</taxon>
        <taxon>Marasmiaceae</taxon>
        <taxon>Paramarasmius</taxon>
    </lineage>
</organism>
<dbReference type="PANTHER" id="PTHR12714:SF9">
    <property type="entry name" value="PROTEIN-S-ISOPRENYLCYSTEINE O-METHYLTRANSFERASE"/>
    <property type="match status" value="1"/>
</dbReference>
<dbReference type="Gene3D" id="1.20.120.1630">
    <property type="match status" value="1"/>
</dbReference>
<evidence type="ECO:0000256" key="5">
    <source>
        <dbReference type="RuleBase" id="RU362022"/>
    </source>
</evidence>
<keyword evidence="5" id="KW-0489">Methyltransferase</keyword>
<comment type="caution">
    <text evidence="5">Lacks conserved residue(s) required for the propagation of feature annotation.</text>
</comment>
<accession>A0AAW0E9G8</accession>
<name>A0AAW0E9G8_9AGAR</name>
<proteinExistence type="inferred from homology"/>
<keyword evidence="5" id="KW-0949">S-adenosyl-L-methionine</keyword>
<evidence type="ECO:0000313" key="7">
    <source>
        <dbReference type="Proteomes" id="UP001383192"/>
    </source>
</evidence>
<evidence type="ECO:0000256" key="3">
    <source>
        <dbReference type="ARBA" id="ARBA00022989"/>
    </source>
</evidence>
<evidence type="ECO:0000313" key="6">
    <source>
        <dbReference type="EMBL" id="KAK7060755.1"/>
    </source>
</evidence>
<evidence type="ECO:0000256" key="2">
    <source>
        <dbReference type="ARBA" id="ARBA00022692"/>
    </source>
</evidence>
<dbReference type="Proteomes" id="UP001383192">
    <property type="component" value="Unassembled WGS sequence"/>
</dbReference>
<comment type="caution">
    <text evidence="6">The sequence shown here is derived from an EMBL/GenBank/DDBJ whole genome shotgun (WGS) entry which is preliminary data.</text>
</comment>
<comment type="subcellular location">
    <subcellularLocation>
        <location evidence="5">Endoplasmic reticulum membrane</location>
        <topology evidence="5">Multi-pass membrane protein</topology>
    </subcellularLocation>
    <subcellularLocation>
        <location evidence="1">Membrane</location>
        <topology evidence="1">Multi-pass membrane protein</topology>
    </subcellularLocation>
</comment>
<comment type="similarity">
    <text evidence="5">Belongs to the class VI-like SAM-binding methyltransferase superfamily. Isoprenylcysteine carboxyl methyltransferase family.</text>
</comment>
<dbReference type="GO" id="GO:0032259">
    <property type="term" value="P:methylation"/>
    <property type="evidence" value="ECO:0007669"/>
    <property type="project" value="UniProtKB-KW"/>
</dbReference>
<keyword evidence="7" id="KW-1185">Reference proteome</keyword>
<dbReference type="EMBL" id="JAYKXP010000002">
    <property type="protein sequence ID" value="KAK7060755.1"/>
    <property type="molecule type" value="Genomic_DNA"/>
</dbReference>
<reference evidence="6 7" key="1">
    <citation type="submission" date="2024-01" db="EMBL/GenBank/DDBJ databases">
        <title>A draft genome for a cacao thread blight-causing isolate of Paramarasmius palmivorus.</title>
        <authorList>
            <person name="Baruah I.K."/>
            <person name="Bukari Y."/>
            <person name="Amoako-Attah I."/>
            <person name="Meinhardt L.W."/>
            <person name="Bailey B.A."/>
            <person name="Cohen S.P."/>
        </authorList>
    </citation>
    <scope>NUCLEOTIDE SEQUENCE [LARGE SCALE GENOMIC DNA]</scope>
    <source>
        <strain evidence="6 7">GH-12</strain>
    </source>
</reference>
<feature type="transmembrane region" description="Helical" evidence="5">
    <location>
        <begin position="87"/>
        <end position="108"/>
    </location>
</feature>
<evidence type="ECO:0000256" key="1">
    <source>
        <dbReference type="ARBA" id="ARBA00004141"/>
    </source>
</evidence>
<keyword evidence="5" id="KW-0808">Transferase</keyword>
<dbReference type="EC" id="2.1.1.100" evidence="5"/>
<dbReference type="GO" id="GO:0005789">
    <property type="term" value="C:endoplasmic reticulum membrane"/>
    <property type="evidence" value="ECO:0007669"/>
    <property type="project" value="UniProtKB-SubCell"/>
</dbReference>
<keyword evidence="5" id="KW-0256">Endoplasmic reticulum</keyword>
<sequence>MPKLYWVASLNEVVYILRTNVDHVDPLLVIGTILAVVGTTMRCLSYRYLGEAFTLELVKAGHRAKDPAASARLVTNGPYTIVRHPSYTGWLIGTFGWIMVHCVEGSWIRNQSSSTLEGAIVKGFAIAWAFIFTAPFAWTLTRMPEEDAMMRRQFGEEWVRWSRRVRYWLIPFVY</sequence>
<evidence type="ECO:0000256" key="4">
    <source>
        <dbReference type="ARBA" id="ARBA00023136"/>
    </source>
</evidence>
<keyword evidence="2 5" id="KW-0812">Transmembrane</keyword>
<dbReference type="InterPro" id="IPR007269">
    <property type="entry name" value="ICMT_MeTrfase"/>
</dbReference>
<feature type="transmembrane region" description="Helical" evidence="5">
    <location>
        <begin position="27"/>
        <end position="49"/>
    </location>
</feature>
<feature type="transmembrane region" description="Helical" evidence="5">
    <location>
        <begin position="120"/>
        <end position="141"/>
    </location>
</feature>
<comment type="catalytic activity">
    <reaction evidence="5">
        <text>[protein]-C-terminal S-[(2E,6E)-farnesyl]-L-cysteine + S-adenosyl-L-methionine = [protein]-C-terminal S-[(2E,6E)-farnesyl]-L-cysteine methyl ester + S-adenosyl-L-homocysteine</text>
        <dbReference type="Rhea" id="RHEA:21672"/>
        <dbReference type="Rhea" id="RHEA-COMP:12125"/>
        <dbReference type="Rhea" id="RHEA-COMP:12126"/>
        <dbReference type="ChEBI" id="CHEBI:57856"/>
        <dbReference type="ChEBI" id="CHEBI:59789"/>
        <dbReference type="ChEBI" id="CHEBI:90510"/>
        <dbReference type="ChEBI" id="CHEBI:90511"/>
        <dbReference type="EC" id="2.1.1.100"/>
    </reaction>
</comment>
<keyword evidence="4 5" id="KW-0472">Membrane</keyword>
<dbReference type="PANTHER" id="PTHR12714">
    <property type="entry name" value="PROTEIN-S ISOPRENYLCYSTEINE O-METHYLTRANSFERASE"/>
    <property type="match status" value="1"/>
</dbReference>
<dbReference type="GO" id="GO:0004671">
    <property type="term" value="F:protein C-terminal S-isoprenylcysteine carboxyl O-methyltransferase activity"/>
    <property type="evidence" value="ECO:0007669"/>
    <property type="project" value="UniProtKB-EC"/>
</dbReference>
<gene>
    <name evidence="6" type="ORF">VNI00_000487</name>
</gene>
<dbReference type="Pfam" id="PF04140">
    <property type="entry name" value="ICMT"/>
    <property type="match status" value="1"/>
</dbReference>
<dbReference type="AlphaFoldDB" id="A0AAW0E9G8"/>
<keyword evidence="3 5" id="KW-1133">Transmembrane helix</keyword>
<protein>
    <recommendedName>
        <fullName evidence="5">Protein-S-isoprenylcysteine O-methyltransferase</fullName>
        <ecNumber evidence="5">2.1.1.100</ecNumber>
    </recommendedName>
</protein>